<evidence type="ECO:0000259" key="3">
    <source>
        <dbReference type="Pfam" id="PF13699"/>
    </source>
</evidence>
<evidence type="ECO:0000313" key="5">
    <source>
        <dbReference type="Proteomes" id="UP000195755"/>
    </source>
</evidence>
<feature type="compositionally biased region" description="Basic and acidic residues" evidence="1">
    <location>
        <begin position="274"/>
        <end position="369"/>
    </location>
</feature>
<dbReference type="OrthoDB" id="9153660at2"/>
<evidence type="ECO:0000313" key="4">
    <source>
        <dbReference type="EMBL" id="ARZ66120.1"/>
    </source>
</evidence>
<dbReference type="Proteomes" id="UP000195755">
    <property type="component" value="Chromosome"/>
</dbReference>
<accession>A0A1Z2KVS8</accession>
<feature type="compositionally biased region" description="Gly residues" evidence="1">
    <location>
        <begin position="673"/>
        <end position="683"/>
    </location>
</feature>
<name>A0A1Z2KVS8_9ACTN</name>
<feature type="compositionally biased region" description="Basic and acidic residues" evidence="1">
    <location>
        <begin position="1648"/>
        <end position="1667"/>
    </location>
</feature>
<evidence type="ECO:0000256" key="1">
    <source>
        <dbReference type="SAM" id="MobiDB-lite"/>
    </source>
</evidence>
<feature type="compositionally biased region" description="Low complexity" evidence="1">
    <location>
        <begin position="614"/>
        <end position="637"/>
    </location>
</feature>
<sequence>MSGTRTHRQETARDAKDATGRQRGRKARAPKARRPEPKEIITGAGQPLDLGLRREMEERLGHDFERVRVHTDRDAAALTDLLGADAVTVGEDIFFAEGRFRPGTEDGRRLVAHELLHTVQAPHALGALRAGRDLGAVSLPRDPVEVQAEDGARSGRRPEVSRSATPGWLRYARVRADQFRTEQLDPATLVDRLAAGILRSLRGDPTDSSGRVRLQLAGFAPQLQDAVLERLALRLPSSDHQRVLELVQEAETSPEGKASGGAPESLGTADETLSDERRSEQDDQRAENERQERSQSEEREAGQRERQDPEEPRDAESERERRDRERPGDERAERERDRQREAEQERARDRETSDEDRQKEADPRQRPPAEDQDGSAAEGERARRSEQSQAQQAAPPAMAAVGAARPPGEPGAVAPVSRFAVVGAVRTAPAAGAKAGHEKVDENTVETVALDPAGPLAKHGLAKQDDCSEEPSREEEPLGMEPGARDEVPLPPVETGTAEEDEEPAQPEPQQAPAPAEETLSGDKQPASPDPDRTDWDGPGPAPAVPDPEPAETSPGDADAEAEADASPDAGERSTAEAPSQQRPEPEPGPRQADDELSDRGLEDTVPPAGSTCADPAARSALAAPEPAPEPAVAQAPEPEETGEGGEAPEAEEPLAASRTAGGGASLDAGPGAPAGGTPGGDGPEQVGTDPVGASGGLESEADADAGATASMPADASLEDGGGGCEGTPDAAPGAAMGGAAPRVGGGGGGGGAPAAPAKREPPAPDVSQAAPEAGLTTLAKLKPHQARSALGGVNRSVGRTVGRERSAVEDKPPRMRRPSGAPGTLHGPARVAAPGEYSKDAVGRVDAPQGRTPDVEGGTVPSGENPAEKVEEPGWFDVAMGILGKIASAFVSMDDLTESLSGMPTRDKSLNTTVGKASKVPVTEDADPGRTDRQRTNLTDKGRELRTAGREDAARPMGEDRIFPDVPEETLTGEVPRGHGQERGGAGAGGAPAGQVPVEAASVVAEQEKGPEIQAGFGRGKEAMGTERRTKDTGFEESQAQHRKDVDAEIAADTEAQAGERGQAVSAVSQAREQWQREQDDKLAEIDGKTGTEHEKARKDIEDKRTKTDADVEKRTKDDNDRIGSEREKAEKGAEAKRDEGKKESGNWLSRAVDWVKDQFTKLKNAIVDLFNAARRAVTGIINEFKKAAFDLIDGARKFIVGAINVFADVLIGFGNVLLAAFPEARDKWRNFINNKRDAAINKVNEYADRLKKRVGELLDKLGKALTALLDVLEAGLLAAVSIVENAVVDALKFAEFALNTLGEFAAIAMDIASDPGGWIGKLKESAVDGAKNHLFNEVQRAVKAWFDQKVQEIVGVPKHMFDVLLKGCLTVAKIGRMAWEAVVANLPLIIGELVIEKVVARLIPGAGWVLAIIDGIKTAWGALQAILSAMNLVLGYLKAVKAGKAGPLFAKAVAAGVVALLEMLYQWLLSGIAKYVKKVTSKLKGLAGRLLKGFKGGRPAARKGQGLRVNQVRRDLRGAGEAIRDPRSTVPGAKPRPGRPKPPRLRPPRLRPSRPKPARPAAQRPTRPARPKAPPKPKQRPRRSGLPSKFTLQRVKQRAKRALGKVKAGLRSLGGRLRNSRIGRAFRENAARLRDMLKRQRDALRRRWEKLTGKGKGKDKDKPKPPGETMTDLDLPKANFRGDDRVMHTLLFDSRGRGAHLVVHSSPTGVARFLREWKQDIGALEPGTKASDQMAAWRAAYAAYRNAKSIQSRLPRKIPKGGGGTKWADDVMALRSQLNILAHSLALREHGAEKPPLPPTILPAFADGVRAPRYTKASYIQPKTPLGETSDKAKDGNPLGWKAIQAASLSGPPERWLRMHLLPERIGGKATGSNLVPAPLAVNNHFKDKVELAADEARSKPSIEDMIWYRVAVSFWPTPGHYPQSILAMWGGYRVNAGKWEEKKPSKSRTYGEAVHQPGAGDPRLNVTTAADSEIAAKLMTTPGFARRIIQLRPFLNVGQVVTKLQSYEASKPSGVQPLPDFQTVIDRINDLIAKKDLIV</sequence>
<feature type="transmembrane region" description="Helical" evidence="2">
    <location>
        <begin position="1421"/>
        <end position="1439"/>
    </location>
</feature>
<evidence type="ECO:0000256" key="2">
    <source>
        <dbReference type="SAM" id="Phobius"/>
    </source>
</evidence>
<feature type="compositionally biased region" description="Basic residues" evidence="1">
    <location>
        <begin position="1538"/>
        <end position="1559"/>
    </location>
</feature>
<dbReference type="KEGG" id="salj:SMD11_0454"/>
<dbReference type="InterPro" id="IPR025295">
    <property type="entry name" value="eCIS_core_dom"/>
</dbReference>
<feature type="region of interest" description="Disordered" evidence="1">
    <location>
        <begin position="1496"/>
        <end position="1605"/>
    </location>
</feature>
<dbReference type="PANTHER" id="PTHR45725:SF1">
    <property type="entry name" value="DISHEVELLED ASSOCIATED ACTIVATOR OF MORPHOGENESIS, ISOFORM D"/>
    <property type="match status" value="1"/>
</dbReference>
<feature type="region of interest" description="Disordered" evidence="1">
    <location>
        <begin position="1"/>
        <end position="47"/>
    </location>
</feature>
<dbReference type="RefSeq" id="WP_087924787.1">
    <property type="nucleotide sequence ID" value="NZ_CP021744.1"/>
</dbReference>
<feature type="region of interest" description="Disordered" evidence="1">
    <location>
        <begin position="249"/>
        <end position="413"/>
    </location>
</feature>
<feature type="compositionally biased region" description="Low complexity" evidence="1">
    <location>
        <begin position="387"/>
        <end position="406"/>
    </location>
</feature>
<keyword evidence="2" id="KW-0812">Transmembrane</keyword>
<feature type="region of interest" description="Disordered" evidence="1">
    <location>
        <begin position="428"/>
        <end position="873"/>
    </location>
</feature>
<feature type="region of interest" description="Disordered" evidence="1">
    <location>
        <begin position="1648"/>
        <end position="1679"/>
    </location>
</feature>
<organism evidence="4 5">
    <name type="scientific">Streptomyces albireticuli</name>
    <dbReference type="NCBI Taxonomy" id="1940"/>
    <lineage>
        <taxon>Bacteria</taxon>
        <taxon>Bacillati</taxon>
        <taxon>Actinomycetota</taxon>
        <taxon>Actinomycetes</taxon>
        <taxon>Kitasatosporales</taxon>
        <taxon>Streptomycetaceae</taxon>
        <taxon>Streptomyces</taxon>
    </lineage>
</organism>
<feature type="region of interest" description="Disordered" evidence="1">
    <location>
        <begin position="900"/>
        <end position="1144"/>
    </location>
</feature>
<feature type="compositionally biased region" description="Low complexity" evidence="1">
    <location>
        <begin position="729"/>
        <end position="743"/>
    </location>
</feature>
<dbReference type="PANTHER" id="PTHR45725">
    <property type="entry name" value="FORMIN HOMOLOGY 2 FAMILY MEMBER"/>
    <property type="match status" value="1"/>
</dbReference>
<dbReference type="EMBL" id="CP021744">
    <property type="protein sequence ID" value="ARZ66120.1"/>
    <property type="molecule type" value="Genomic_DNA"/>
</dbReference>
<feature type="compositionally biased region" description="Basic and acidic residues" evidence="1">
    <location>
        <begin position="462"/>
        <end position="476"/>
    </location>
</feature>
<feature type="compositionally biased region" description="Acidic residues" evidence="1">
    <location>
        <begin position="638"/>
        <end position="653"/>
    </location>
</feature>
<feature type="compositionally biased region" description="Basic residues" evidence="1">
    <location>
        <begin position="1569"/>
        <end position="1585"/>
    </location>
</feature>
<feature type="compositionally biased region" description="Gly residues" evidence="1">
    <location>
        <begin position="744"/>
        <end position="753"/>
    </location>
</feature>
<feature type="domain" description="eCIS core" evidence="3">
    <location>
        <begin position="47"/>
        <end position="121"/>
    </location>
</feature>
<keyword evidence="2" id="KW-0472">Membrane</keyword>
<feature type="transmembrane region" description="Helical" evidence="2">
    <location>
        <begin position="1451"/>
        <end position="1470"/>
    </location>
</feature>
<feature type="compositionally biased region" description="Basic and acidic residues" evidence="1">
    <location>
        <begin position="1514"/>
        <end position="1529"/>
    </location>
</feature>
<keyword evidence="2" id="KW-1133">Transmembrane helix</keyword>
<feature type="compositionally biased region" description="Basic and acidic residues" evidence="1">
    <location>
        <begin position="1075"/>
        <end position="1144"/>
    </location>
</feature>
<dbReference type="InterPro" id="IPR051425">
    <property type="entry name" value="Formin_Homology"/>
</dbReference>
<feature type="compositionally biased region" description="Gly residues" evidence="1">
    <location>
        <begin position="984"/>
        <end position="993"/>
    </location>
</feature>
<feature type="compositionally biased region" description="Basic and acidic residues" evidence="1">
    <location>
        <begin position="7"/>
        <end position="20"/>
    </location>
</feature>
<protein>
    <recommendedName>
        <fullName evidence="3">eCIS core domain-containing protein</fullName>
    </recommendedName>
</protein>
<feature type="compositionally biased region" description="Basic residues" evidence="1">
    <location>
        <begin position="22"/>
        <end position="32"/>
    </location>
</feature>
<feature type="compositionally biased region" description="Basic and acidic residues" evidence="1">
    <location>
        <begin position="1020"/>
        <end position="1048"/>
    </location>
</feature>
<feature type="compositionally biased region" description="Basic and acidic residues" evidence="1">
    <location>
        <begin position="584"/>
        <end position="603"/>
    </location>
</feature>
<feature type="compositionally biased region" description="Basic and acidic residues" evidence="1">
    <location>
        <begin position="802"/>
        <end position="814"/>
    </location>
</feature>
<reference evidence="4 5" key="1">
    <citation type="submission" date="2017-06" db="EMBL/GenBank/DDBJ databases">
        <title>Streptomyces albireticuli Genome sequencing and assembly.</title>
        <authorList>
            <person name="Wang Y."/>
            <person name="Du B."/>
            <person name="Ding Y."/>
            <person name="Liu H."/>
            <person name="Hou Q."/>
            <person name="Liu K."/>
            <person name="Yao L."/>
            <person name="Wang C."/>
        </authorList>
    </citation>
    <scope>NUCLEOTIDE SEQUENCE [LARGE SCALE GENOMIC DNA]</scope>
    <source>
        <strain evidence="4 5">MDJK11</strain>
    </source>
</reference>
<proteinExistence type="predicted"/>
<feature type="compositionally biased region" description="Basic and acidic residues" evidence="1">
    <location>
        <begin position="928"/>
        <end position="964"/>
    </location>
</feature>
<dbReference type="Pfam" id="PF13699">
    <property type="entry name" value="eCIS_core"/>
    <property type="match status" value="1"/>
</dbReference>
<gene>
    <name evidence="4" type="ORF">SMD11_0454</name>
</gene>